<gene>
    <name evidence="8" type="primary">103491456</name>
</gene>
<feature type="region of interest" description="Disordered" evidence="6">
    <location>
        <begin position="220"/>
        <end position="278"/>
    </location>
</feature>
<dbReference type="Gene3D" id="3.30.40.10">
    <property type="entry name" value="Zinc/RING finger domain, C3HC4 (zinc finger)"/>
    <property type="match status" value="1"/>
</dbReference>
<evidence type="ECO:0000256" key="1">
    <source>
        <dbReference type="ARBA" id="ARBA00022723"/>
    </source>
</evidence>
<evidence type="ECO:0000256" key="2">
    <source>
        <dbReference type="ARBA" id="ARBA00022771"/>
    </source>
</evidence>
<dbReference type="RefSeq" id="XP_008449671.2">
    <property type="nucleotide sequence ID" value="XM_008451449.3"/>
</dbReference>
<feature type="region of interest" description="Disordered" evidence="6">
    <location>
        <begin position="187"/>
        <end position="208"/>
    </location>
</feature>
<dbReference type="InterPro" id="IPR056280">
    <property type="entry name" value="AIPP2-like_SPOC"/>
</dbReference>
<sequence>MADQLCYICGDVGYAELIVTCTKCKVVREHLYCMPNRNDDEVPNSWLCGNCTLDGAKSPDGSGLQVQPKMPRHAKIGKVKFLPTEEVMKLSSGGINAPSKLNTTFAPQKKSNFRKVFESSMPRPLFQASKESQERSPLMPSKTCGLKKQALATCLPPMPVGPVQTLKKVKADTLACTSSVSRHGCPVTKTGKEVPSPSNKLQDTQKQRKDALFTHEVYAYRDNKGKQVPSPSIKLQDTQKQRKDAMFTHEDYAYRDNTGKNVPSPSKQKKDGSCKYQIHPSRDNKAKEVLSPFTKLEDTQKEKDTLFTHQIHAYHDKKGKEAPSPSTKLEDVQKNLKDALMIQEIHAYRDYFPSLHASWKGGFHFVGTRMAGEFYDGFLAKPPCVVYGRVYELSRKIPPILQVKLVSRSDIWNDLFHDECPDLADVALYFFPCNIERSRKNNSFLFELMEREDLLIRSLVDGAEMVLFTCRQLDCLSQYVINMFNPEYLIFGVFREIKDDKSPFPVLHYGPAVSSVESNSKVPLLEFMPKKTGKHDEDNVVKREIDIEGGKTAGKSPAANDVDSTIQRLLLEFGSQKPKESDDNTSNMNAQKRDEERTPIASTDSCSLSASKVKTEHSSDTKAEGSEGIKRLETERCLKTAAPTFSISGSQSTSEQDVPKRVAEKYLQIFNAGIKKERR</sequence>
<keyword evidence="4" id="KW-0805">Transcription regulation</keyword>
<feature type="compositionally biased region" description="Basic and acidic residues" evidence="6">
    <location>
        <begin position="237"/>
        <end position="258"/>
    </location>
</feature>
<evidence type="ECO:0000313" key="8">
    <source>
        <dbReference type="EnsemblPlants" id="MELO3C002025.2.1"/>
    </source>
</evidence>
<dbReference type="InterPro" id="IPR011011">
    <property type="entry name" value="Znf_FYVE_PHD"/>
</dbReference>
<keyword evidence="1" id="KW-0479">Metal-binding</keyword>
<feature type="region of interest" description="Disordered" evidence="6">
    <location>
        <begin position="573"/>
        <end position="635"/>
    </location>
</feature>
<protein>
    <recommendedName>
        <fullName evidence="7">AIPP2-like SPOC-like domain-containing protein</fullName>
    </recommendedName>
</protein>
<accession>A0A9I9CDN4</accession>
<name>A0A9I9CDN4_CUCME</name>
<dbReference type="SUPFAM" id="SSF57903">
    <property type="entry name" value="FYVE/PHD zinc finger"/>
    <property type="match status" value="1"/>
</dbReference>
<keyword evidence="2" id="KW-0863">Zinc-finger</keyword>
<evidence type="ECO:0000256" key="6">
    <source>
        <dbReference type="SAM" id="MobiDB-lite"/>
    </source>
</evidence>
<evidence type="ECO:0000256" key="4">
    <source>
        <dbReference type="ARBA" id="ARBA00023015"/>
    </source>
</evidence>
<dbReference type="Pfam" id="PF23121">
    <property type="entry name" value="SPOC_AIPP2"/>
    <property type="match status" value="1"/>
</dbReference>
<reference evidence="8" key="1">
    <citation type="submission" date="2023-03" db="UniProtKB">
        <authorList>
            <consortium name="EnsemblPlants"/>
        </authorList>
    </citation>
    <scope>IDENTIFICATION</scope>
</reference>
<evidence type="ECO:0000256" key="3">
    <source>
        <dbReference type="ARBA" id="ARBA00022833"/>
    </source>
</evidence>
<dbReference type="EnsemblPlants" id="MELO3C002025.2.1">
    <property type="protein sequence ID" value="MELO3C002025.2.1"/>
    <property type="gene ID" value="MELO3C002025.2"/>
</dbReference>
<dbReference type="InterPro" id="IPR013083">
    <property type="entry name" value="Znf_RING/FYVE/PHD"/>
</dbReference>
<keyword evidence="5" id="KW-0804">Transcription</keyword>
<dbReference type="eggNOG" id="ENOG502S0JF">
    <property type="taxonomic scope" value="Eukaryota"/>
</dbReference>
<dbReference type="InterPro" id="IPR049914">
    <property type="entry name" value="PHD1-3/5-6"/>
</dbReference>
<feature type="domain" description="AIPP2-like SPOC-like" evidence="7">
    <location>
        <begin position="359"/>
        <end position="494"/>
    </location>
</feature>
<proteinExistence type="predicted"/>
<keyword evidence="3" id="KW-0862">Zinc</keyword>
<dbReference type="PANTHER" id="PTHR33304:SF36">
    <property type="entry name" value="GB|AAF26970.1-RELATED"/>
    <property type="match status" value="1"/>
</dbReference>
<feature type="compositionally biased region" description="Polar residues" evidence="6">
    <location>
        <begin position="600"/>
        <end position="612"/>
    </location>
</feature>
<evidence type="ECO:0000256" key="5">
    <source>
        <dbReference type="ARBA" id="ARBA00023163"/>
    </source>
</evidence>
<organism evidence="8">
    <name type="scientific">Cucumis melo</name>
    <name type="common">Muskmelon</name>
    <dbReference type="NCBI Taxonomy" id="3656"/>
    <lineage>
        <taxon>Eukaryota</taxon>
        <taxon>Viridiplantae</taxon>
        <taxon>Streptophyta</taxon>
        <taxon>Embryophyta</taxon>
        <taxon>Tracheophyta</taxon>
        <taxon>Spermatophyta</taxon>
        <taxon>Magnoliopsida</taxon>
        <taxon>eudicotyledons</taxon>
        <taxon>Gunneridae</taxon>
        <taxon>Pentapetalae</taxon>
        <taxon>rosids</taxon>
        <taxon>fabids</taxon>
        <taxon>Cucurbitales</taxon>
        <taxon>Cucurbitaceae</taxon>
        <taxon>Benincaseae</taxon>
        <taxon>Cucumis</taxon>
    </lineage>
</organism>
<evidence type="ECO:0000259" key="7">
    <source>
        <dbReference type="Pfam" id="PF23121"/>
    </source>
</evidence>
<dbReference type="PANTHER" id="PTHR33304">
    <property type="match status" value="1"/>
</dbReference>
<feature type="compositionally biased region" description="Basic and acidic residues" evidence="6">
    <location>
        <begin position="613"/>
        <end position="635"/>
    </location>
</feature>